<proteinExistence type="predicted"/>
<dbReference type="SUPFAM" id="SSF46785">
    <property type="entry name" value="Winged helix' DNA-binding domain"/>
    <property type="match status" value="1"/>
</dbReference>
<evidence type="ECO:0000313" key="6">
    <source>
        <dbReference type="Proteomes" id="UP000234240"/>
    </source>
</evidence>
<dbReference type="PANTHER" id="PTHR33204:SF18">
    <property type="entry name" value="TRANSCRIPTIONAL REGULATORY PROTEIN"/>
    <property type="match status" value="1"/>
</dbReference>
<comment type="caution">
    <text evidence="5">The sequence shown here is derived from an EMBL/GenBank/DDBJ whole genome shotgun (WGS) entry which is preliminary data.</text>
</comment>
<dbReference type="AlphaFoldDB" id="A0A2N5DWM3"/>
<dbReference type="InterPro" id="IPR036390">
    <property type="entry name" value="WH_DNA-bd_sf"/>
</dbReference>
<accession>A0A2N5DWM3</accession>
<protein>
    <submittedName>
        <fullName evidence="5">Transcriptional regulator</fullName>
    </submittedName>
</protein>
<sequence length="160" mass="17237">MKRKSLNSSLCPVARSLDLIGDWWTLLIVRDALHGITRFSEFQRNLGAAKNILSVRLKALVAEGILAVSPAADGSAYQEYRLTEKGRALQPVLVALGQWGGEYLFTGGDRPSQLVDSLNGQPLRKLEMRAQDGRVLAPEEVRLVPGGVNTAATDAAVAGQ</sequence>
<dbReference type="PANTHER" id="PTHR33204">
    <property type="entry name" value="TRANSCRIPTIONAL REGULATOR, MARR FAMILY"/>
    <property type="match status" value="1"/>
</dbReference>
<evidence type="ECO:0000256" key="3">
    <source>
        <dbReference type="ARBA" id="ARBA00023163"/>
    </source>
</evidence>
<dbReference type="RefSeq" id="WP_101818127.1">
    <property type="nucleotide sequence ID" value="NZ_PJZF01000024.1"/>
</dbReference>
<dbReference type="PROSITE" id="PS51118">
    <property type="entry name" value="HTH_HXLR"/>
    <property type="match status" value="1"/>
</dbReference>
<dbReference type="InterPro" id="IPR002577">
    <property type="entry name" value="HTH_HxlR"/>
</dbReference>
<keyword evidence="3" id="KW-0804">Transcription</keyword>
<feature type="domain" description="HTH hxlR-type" evidence="4">
    <location>
        <begin position="11"/>
        <end position="108"/>
    </location>
</feature>
<keyword evidence="2" id="KW-0238">DNA-binding</keyword>
<keyword evidence="6" id="KW-1185">Reference proteome</keyword>
<organism evidence="5 6">
    <name type="scientific">Chimaeribacter californicus</name>
    <dbReference type="NCBI Taxonomy" id="2060067"/>
    <lineage>
        <taxon>Bacteria</taxon>
        <taxon>Pseudomonadati</taxon>
        <taxon>Pseudomonadota</taxon>
        <taxon>Gammaproteobacteria</taxon>
        <taxon>Enterobacterales</taxon>
        <taxon>Yersiniaceae</taxon>
        <taxon>Chimaeribacter</taxon>
    </lineage>
</organism>
<dbReference type="Proteomes" id="UP000234240">
    <property type="component" value="Unassembled WGS sequence"/>
</dbReference>
<dbReference type="Gene3D" id="1.10.10.10">
    <property type="entry name" value="Winged helix-like DNA-binding domain superfamily/Winged helix DNA-binding domain"/>
    <property type="match status" value="1"/>
</dbReference>
<dbReference type="GO" id="GO:0003677">
    <property type="term" value="F:DNA binding"/>
    <property type="evidence" value="ECO:0007669"/>
    <property type="project" value="UniProtKB-KW"/>
</dbReference>
<gene>
    <name evidence="5" type="ORF">CYR55_20110</name>
</gene>
<evidence type="ECO:0000256" key="1">
    <source>
        <dbReference type="ARBA" id="ARBA00023015"/>
    </source>
</evidence>
<evidence type="ECO:0000313" key="5">
    <source>
        <dbReference type="EMBL" id="PLR31637.1"/>
    </source>
</evidence>
<dbReference type="EMBL" id="PJZF01000024">
    <property type="protein sequence ID" value="PLR31637.1"/>
    <property type="molecule type" value="Genomic_DNA"/>
</dbReference>
<evidence type="ECO:0000256" key="2">
    <source>
        <dbReference type="ARBA" id="ARBA00023125"/>
    </source>
</evidence>
<name>A0A2N5DWM3_9GAMM</name>
<evidence type="ECO:0000259" key="4">
    <source>
        <dbReference type="PROSITE" id="PS51118"/>
    </source>
</evidence>
<reference evidence="5 6" key="1">
    <citation type="submission" date="2017-12" db="EMBL/GenBank/DDBJ databases">
        <title>Characterization of six clinical isolates of Enterochimera gen. nov., a novel genus of the Yersiniaciae family and the three species Enterochimera arupensis sp. nov., Enterochimera coloradensis sp. nov, and Enterochimera californica sp. nov.</title>
        <authorList>
            <person name="Rossi A."/>
            <person name="Fisher M."/>
        </authorList>
    </citation>
    <scope>NUCLEOTIDE SEQUENCE [LARGE SCALE GENOMIC DNA]</scope>
    <source>
        <strain evidence="6">2015-Iso6</strain>
    </source>
</reference>
<dbReference type="InterPro" id="IPR036388">
    <property type="entry name" value="WH-like_DNA-bd_sf"/>
</dbReference>
<keyword evidence="1" id="KW-0805">Transcription regulation</keyword>
<dbReference type="OrthoDB" id="9807069at2"/>
<dbReference type="Pfam" id="PF01638">
    <property type="entry name" value="HxlR"/>
    <property type="match status" value="1"/>
</dbReference>